<feature type="transmembrane region" description="Helical" evidence="1">
    <location>
        <begin position="73"/>
        <end position="95"/>
    </location>
</feature>
<dbReference type="PANTHER" id="PTHR43751">
    <property type="entry name" value="SULFATASE"/>
    <property type="match status" value="1"/>
</dbReference>
<dbReference type="SUPFAM" id="SSF53649">
    <property type="entry name" value="Alkaline phosphatase-like"/>
    <property type="match status" value="1"/>
</dbReference>
<gene>
    <name evidence="3" type="ORF">ASPWEDRAFT_102279</name>
</gene>
<feature type="transmembrane region" description="Helical" evidence="1">
    <location>
        <begin position="185"/>
        <end position="202"/>
    </location>
</feature>
<reference evidence="4" key="1">
    <citation type="journal article" date="2017" name="Genome Biol.">
        <title>Comparative genomics reveals high biological diversity and specific adaptations in the industrially and medically important fungal genus Aspergillus.</title>
        <authorList>
            <person name="de Vries R.P."/>
            <person name="Riley R."/>
            <person name="Wiebenga A."/>
            <person name="Aguilar-Osorio G."/>
            <person name="Amillis S."/>
            <person name="Uchima C.A."/>
            <person name="Anderluh G."/>
            <person name="Asadollahi M."/>
            <person name="Askin M."/>
            <person name="Barry K."/>
            <person name="Battaglia E."/>
            <person name="Bayram O."/>
            <person name="Benocci T."/>
            <person name="Braus-Stromeyer S.A."/>
            <person name="Caldana C."/>
            <person name="Canovas D."/>
            <person name="Cerqueira G.C."/>
            <person name="Chen F."/>
            <person name="Chen W."/>
            <person name="Choi C."/>
            <person name="Clum A."/>
            <person name="Dos Santos R.A."/>
            <person name="Damasio A.R."/>
            <person name="Diallinas G."/>
            <person name="Emri T."/>
            <person name="Fekete E."/>
            <person name="Flipphi M."/>
            <person name="Freyberg S."/>
            <person name="Gallo A."/>
            <person name="Gournas C."/>
            <person name="Habgood R."/>
            <person name="Hainaut M."/>
            <person name="Harispe M.L."/>
            <person name="Henrissat B."/>
            <person name="Hilden K.S."/>
            <person name="Hope R."/>
            <person name="Hossain A."/>
            <person name="Karabika E."/>
            <person name="Karaffa L."/>
            <person name="Karanyi Z."/>
            <person name="Krasevec N."/>
            <person name="Kuo A."/>
            <person name="Kusch H."/>
            <person name="LaButti K."/>
            <person name="Lagendijk E.L."/>
            <person name="Lapidus A."/>
            <person name="Levasseur A."/>
            <person name="Lindquist E."/>
            <person name="Lipzen A."/>
            <person name="Logrieco A.F."/>
            <person name="MacCabe A."/>
            <person name="Maekelae M.R."/>
            <person name="Malavazi I."/>
            <person name="Melin P."/>
            <person name="Meyer V."/>
            <person name="Mielnichuk N."/>
            <person name="Miskei M."/>
            <person name="Molnar A.P."/>
            <person name="Mule G."/>
            <person name="Ngan C.Y."/>
            <person name="Orejas M."/>
            <person name="Orosz E."/>
            <person name="Ouedraogo J.P."/>
            <person name="Overkamp K.M."/>
            <person name="Park H.-S."/>
            <person name="Perrone G."/>
            <person name="Piumi F."/>
            <person name="Punt P.J."/>
            <person name="Ram A.F."/>
            <person name="Ramon A."/>
            <person name="Rauscher S."/>
            <person name="Record E."/>
            <person name="Riano-Pachon D.M."/>
            <person name="Robert V."/>
            <person name="Roehrig J."/>
            <person name="Ruller R."/>
            <person name="Salamov A."/>
            <person name="Salih N.S."/>
            <person name="Samson R.A."/>
            <person name="Sandor E."/>
            <person name="Sanguinetti M."/>
            <person name="Schuetze T."/>
            <person name="Sepcic K."/>
            <person name="Shelest E."/>
            <person name="Sherlock G."/>
            <person name="Sophianopoulou V."/>
            <person name="Squina F.M."/>
            <person name="Sun H."/>
            <person name="Susca A."/>
            <person name="Todd R.B."/>
            <person name="Tsang A."/>
            <person name="Unkles S.E."/>
            <person name="van de Wiele N."/>
            <person name="van Rossen-Uffink D."/>
            <person name="Oliveira J.V."/>
            <person name="Vesth T.C."/>
            <person name="Visser J."/>
            <person name="Yu J.-H."/>
            <person name="Zhou M."/>
            <person name="Andersen M.R."/>
            <person name="Archer D.B."/>
            <person name="Baker S.E."/>
            <person name="Benoit I."/>
            <person name="Brakhage A.A."/>
            <person name="Braus G.H."/>
            <person name="Fischer R."/>
            <person name="Frisvad J.C."/>
            <person name="Goldman G.H."/>
            <person name="Houbraken J."/>
            <person name="Oakley B."/>
            <person name="Pocsi I."/>
            <person name="Scazzocchio C."/>
            <person name="Seiboth B."/>
            <person name="vanKuyk P.A."/>
            <person name="Wortman J."/>
            <person name="Dyer P.S."/>
            <person name="Grigoriev I.V."/>
        </authorList>
    </citation>
    <scope>NUCLEOTIDE SEQUENCE [LARGE SCALE GENOMIC DNA]</scope>
    <source>
        <strain evidence="4">DTO 134E9</strain>
    </source>
</reference>
<sequence>MLAPRSQFLRPFLFSVLVVSALSSKLLHLLQHVNSVPTPLFIVYFTTFFIQEAILFVAVWFSLQKTSGGKNVLATVFSGILTCITLFAASSQLGFYSVTGNEVRWDAAKSVGNDPEGRKLMLSGLRPVLVATVTLLIASWLLASSIYGLMTHWMTALFTRTDTEDSSKQLPGAFLNSRFPTGSPVRFWTGCATAGTIVLWLIRPSVPYRHISGALPFTLFQALGPHPGSHHTAAVTFPFPNLVRGELWESAHGYYKGWAPGVDGLPYAEDYFNNRPNWASGELPDGFKRWTDQGLNANDSSVDNGNASEPINFYNPVSDPLRITNLDLDMLEPLEQALKEHHVPITHVMLVMMESTRKDVFPLKSGSYLHDKIIESYGNTDSETIALVNANLSQMTPVSEQLTGESSGFSNTDNINLPEGLWKDTAKSGMGGINVGGITTGSSLSFKSAVVNHCGVGPLPVNFMDEVHADIYQPCIMQIFELFNRLKGDLSSSTKANSAKPVHDRKWKSVFAQSITGLYDSQDVLNEKMGFNESIYREDIFKSSAKYYHSDMEKINYFGYPEPEVYPYLKDVIEDAKKSNTRLFLSHFTSTTHHPWNTPSGYKDEKYFNEDNLLSDHEHMNKFLNTIRYVDTWLGDMMKLLEDTGISDETLVVFVGDHGQAFDEDAPVSGTYENGHISNSRVPLVFRHPQLPRMQINANATSLSIVPTILDLLISTGSLNAKDTDIARDLTNEYEGQSLIRPYKAIHNGRQAWNFGIINPGGTMLSVGSAAVPYRIILPLSEDFEYKFSHLEKDPNELAIISDWDLDQLSYQVRRAHGDEAGDWVKDADKIGRWWVQERKRLWNHREHK</sequence>
<dbReference type="Pfam" id="PF00884">
    <property type="entry name" value="Sulfatase"/>
    <property type="match status" value="1"/>
</dbReference>
<keyword evidence="1" id="KW-0472">Membrane</keyword>
<name>A0A1L9S1M6_ASPWE</name>
<keyword evidence="4" id="KW-1185">Reference proteome</keyword>
<dbReference type="VEuPathDB" id="FungiDB:ASPWEDRAFT_102279"/>
<dbReference type="Proteomes" id="UP000184383">
    <property type="component" value="Unassembled WGS sequence"/>
</dbReference>
<dbReference type="PANTHER" id="PTHR43751:SF3">
    <property type="entry name" value="SULFATASE N-TERMINAL DOMAIN-CONTAINING PROTEIN"/>
    <property type="match status" value="1"/>
</dbReference>
<proteinExistence type="predicted"/>
<feature type="transmembrane region" description="Helical" evidence="1">
    <location>
        <begin position="128"/>
        <end position="150"/>
    </location>
</feature>
<accession>A0A1L9S1M6</accession>
<dbReference type="InterPro" id="IPR052701">
    <property type="entry name" value="GAG_Ulvan_Degrading_Sulfatases"/>
</dbReference>
<dbReference type="OrthoDB" id="96314at2759"/>
<keyword evidence="1" id="KW-1133">Transmembrane helix</keyword>
<dbReference type="InterPro" id="IPR000917">
    <property type="entry name" value="Sulfatase_N"/>
</dbReference>
<organism evidence="3 4">
    <name type="scientific">Aspergillus wentii DTO 134E9</name>
    <dbReference type="NCBI Taxonomy" id="1073089"/>
    <lineage>
        <taxon>Eukaryota</taxon>
        <taxon>Fungi</taxon>
        <taxon>Dikarya</taxon>
        <taxon>Ascomycota</taxon>
        <taxon>Pezizomycotina</taxon>
        <taxon>Eurotiomycetes</taxon>
        <taxon>Eurotiomycetidae</taxon>
        <taxon>Eurotiales</taxon>
        <taxon>Aspergillaceae</taxon>
        <taxon>Aspergillus</taxon>
        <taxon>Aspergillus subgen. Cremei</taxon>
    </lineage>
</organism>
<dbReference type="InterPro" id="IPR017850">
    <property type="entry name" value="Alkaline_phosphatase_core_sf"/>
</dbReference>
<protein>
    <recommendedName>
        <fullName evidence="2">Sulfatase N-terminal domain-containing protein</fullName>
    </recommendedName>
</protein>
<feature type="domain" description="Sulfatase N-terminal" evidence="2">
    <location>
        <begin position="528"/>
        <end position="713"/>
    </location>
</feature>
<evidence type="ECO:0000313" key="4">
    <source>
        <dbReference type="Proteomes" id="UP000184383"/>
    </source>
</evidence>
<dbReference type="RefSeq" id="XP_040694743.1">
    <property type="nucleotide sequence ID" value="XM_040827462.1"/>
</dbReference>
<evidence type="ECO:0000313" key="3">
    <source>
        <dbReference type="EMBL" id="OJJ41067.1"/>
    </source>
</evidence>
<dbReference type="AlphaFoldDB" id="A0A1L9S1M6"/>
<dbReference type="GeneID" id="63743310"/>
<dbReference type="EMBL" id="KV878209">
    <property type="protein sequence ID" value="OJJ41067.1"/>
    <property type="molecule type" value="Genomic_DNA"/>
</dbReference>
<feature type="transmembrane region" description="Helical" evidence="1">
    <location>
        <begin position="12"/>
        <end position="30"/>
    </location>
</feature>
<keyword evidence="1" id="KW-0812">Transmembrane</keyword>
<evidence type="ECO:0000256" key="1">
    <source>
        <dbReference type="SAM" id="Phobius"/>
    </source>
</evidence>
<evidence type="ECO:0000259" key="2">
    <source>
        <dbReference type="Pfam" id="PF00884"/>
    </source>
</evidence>
<dbReference type="Gene3D" id="3.40.720.10">
    <property type="entry name" value="Alkaline Phosphatase, subunit A"/>
    <property type="match status" value="1"/>
</dbReference>
<feature type="transmembrane region" description="Helical" evidence="1">
    <location>
        <begin position="42"/>
        <end position="61"/>
    </location>
</feature>